<dbReference type="Proteomes" id="UP001107558">
    <property type="component" value="Chromosome 4"/>
</dbReference>
<proteinExistence type="predicted"/>
<evidence type="ECO:0000313" key="1">
    <source>
        <dbReference type="EMBL" id="KAG5666524.1"/>
    </source>
</evidence>
<accession>A0A9J6B9Q0</accession>
<keyword evidence="2" id="KW-1185">Reference proteome</keyword>
<name>A0A9J6B9Q0_POLVA</name>
<gene>
    <name evidence="1" type="ORF">PVAND_014545</name>
</gene>
<evidence type="ECO:0000313" key="2">
    <source>
        <dbReference type="Proteomes" id="UP001107558"/>
    </source>
</evidence>
<reference evidence="1" key="1">
    <citation type="submission" date="2021-03" db="EMBL/GenBank/DDBJ databases">
        <title>Chromosome level genome of the anhydrobiotic midge Polypedilum vanderplanki.</title>
        <authorList>
            <person name="Yoshida Y."/>
            <person name="Kikawada T."/>
            <person name="Gusev O."/>
        </authorList>
    </citation>
    <scope>NUCLEOTIDE SEQUENCE</scope>
    <source>
        <strain evidence="1">NIAS01</strain>
        <tissue evidence="1">Whole body or cell culture</tissue>
    </source>
</reference>
<dbReference type="AlphaFoldDB" id="A0A9J6B9Q0"/>
<organism evidence="1 2">
    <name type="scientific">Polypedilum vanderplanki</name>
    <name type="common">Sleeping chironomid midge</name>
    <dbReference type="NCBI Taxonomy" id="319348"/>
    <lineage>
        <taxon>Eukaryota</taxon>
        <taxon>Metazoa</taxon>
        <taxon>Ecdysozoa</taxon>
        <taxon>Arthropoda</taxon>
        <taxon>Hexapoda</taxon>
        <taxon>Insecta</taxon>
        <taxon>Pterygota</taxon>
        <taxon>Neoptera</taxon>
        <taxon>Endopterygota</taxon>
        <taxon>Diptera</taxon>
        <taxon>Nematocera</taxon>
        <taxon>Chironomoidea</taxon>
        <taxon>Chironomidae</taxon>
        <taxon>Chironominae</taxon>
        <taxon>Polypedilum</taxon>
        <taxon>Polypedilum</taxon>
    </lineage>
</organism>
<comment type="caution">
    <text evidence="1">The sequence shown here is derived from an EMBL/GenBank/DDBJ whole genome shotgun (WGS) entry which is preliminary data.</text>
</comment>
<dbReference type="EMBL" id="JADBJN010000004">
    <property type="protein sequence ID" value="KAG5666524.1"/>
    <property type="molecule type" value="Genomic_DNA"/>
</dbReference>
<sequence length="185" mass="21086">MSEIALGKLSLGVFAHHRMGSTMEAIEKRQSQKLSLLKINEIISQDKTKAEQRALELGMISFNIKIQLFIKSMRGSDAGIASLINVDEHLLEDEDNIDFFEVNNFVVRESEDNFRTFQNIEFSNQSSSTSFLDVSIDGISNTFSKQKLIKLLQNDRIKGNTDIRQRFISRRTMTLSKAHTNVNKV</sequence>
<protein>
    <submittedName>
        <fullName evidence="1">Uncharacterized protein</fullName>
    </submittedName>
</protein>